<sequence>MAWHVVTWAVILNPVAISVTAGIGVGLWNLAPPRIAQASIWALPTALDDTWTTALILMAAMPTAATAFILSHEPDQDGRLVAAVIVVTSVVAVVMVPLARVLAT</sequence>
<evidence type="ECO:0000313" key="3">
    <source>
        <dbReference type="Proteomes" id="UP001305498"/>
    </source>
</evidence>
<dbReference type="InterPro" id="IPR038770">
    <property type="entry name" value="Na+/solute_symporter_sf"/>
</dbReference>
<protein>
    <submittedName>
        <fullName evidence="2">Uncharacterized protein</fullName>
    </submittedName>
</protein>
<feature type="transmembrane region" description="Helical" evidence="1">
    <location>
        <begin position="51"/>
        <end position="70"/>
    </location>
</feature>
<keyword evidence="3" id="KW-1185">Reference proteome</keyword>
<keyword evidence="1" id="KW-1133">Transmembrane helix</keyword>
<name>A0AA97FI18_9MICO</name>
<feature type="transmembrane region" description="Helical" evidence="1">
    <location>
        <begin position="82"/>
        <end position="103"/>
    </location>
</feature>
<dbReference type="Proteomes" id="UP001305498">
    <property type="component" value="Chromosome"/>
</dbReference>
<evidence type="ECO:0000313" key="2">
    <source>
        <dbReference type="EMBL" id="WOF23961.1"/>
    </source>
</evidence>
<reference evidence="2 3" key="1">
    <citation type="submission" date="2023-02" db="EMBL/GenBank/DDBJ databases">
        <title>Microbacterium betulae sp. nov., isolated from birch wood.</title>
        <authorList>
            <person name="Pasciak M."/>
            <person name="Pawlik K.J."/>
            <person name="Martynowski D."/>
            <person name="Laczmanski L."/>
            <person name="Ciekot J."/>
            <person name="Szponar B."/>
            <person name="Wojcik-Fatla A."/>
            <person name="Mackiewicz B."/>
            <person name="Farian E."/>
            <person name="Cholewa G."/>
            <person name="Cholewa A."/>
            <person name="Dutkiewicz J."/>
        </authorList>
    </citation>
    <scope>NUCLEOTIDE SEQUENCE [LARGE SCALE GENOMIC DNA]</scope>
    <source>
        <strain evidence="2 3">AB</strain>
    </source>
</reference>
<accession>A0AA97FI18</accession>
<dbReference type="AlphaFoldDB" id="A0AA97FI18"/>
<evidence type="ECO:0000256" key="1">
    <source>
        <dbReference type="SAM" id="Phobius"/>
    </source>
</evidence>
<dbReference type="KEGG" id="mbet:N8K70_04580"/>
<dbReference type="EMBL" id="CP118157">
    <property type="protein sequence ID" value="WOF23961.1"/>
    <property type="molecule type" value="Genomic_DNA"/>
</dbReference>
<dbReference type="RefSeq" id="WP_317140433.1">
    <property type="nucleotide sequence ID" value="NZ_CP118157.1"/>
</dbReference>
<organism evidence="2 3">
    <name type="scientific">Microbacterium betulae</name>
    <dbReference type="NCBI Taxonomy" id="2981139"/>
    <lineage>
        <taxon>Bacteria</taxon>
        <taxon>Bacillati</taxon>
        <taxon>Actinomycetota</taxon>
        <taxon>Actinomycetes</taxon>
        <taxon>Micrococcales</taxon>
        <taxon>Microbacteriaceae</taxon>
        <taxon>Microbacterium</taxon>
    </lineage>
</organism>
<dbReference type="Gene3D" id="1.20.1530.20">
    <property type="match status" value="1"/>
</dbReference>
<keyword evidence="1" id="KW-0472">Membrane</keyword>
<gene>
    <name evidence="2" type="ORF">N8K70_04580</name>
</gene>
<proteinExistence type="predicted"/>
<feature type="transmembrane region" description="Helical" evidence="1">
    <location>
        <begin position="6"/>
        <end position="30"/>
    </location>
</feature>
<keyword evidence="1" id="KW-0812">Transmembrane</keyword>